<reference evidence="1 2" key="1">
    <citation type="journal article" date="2018" name="Front. Plant Sci.">
        <title>Red Clover (Trifolium pratense) and Zigzag Clover (T. medium) - A Picture of Genomic Similarities and Differences.</title>
        <authorList>
            <person name="Dluhosova J."/>
            <person name="Istvanek J."/>
            <person name="Nedelnik J."/>
            <person name="Repkova J."/>
        </authorList>
    </citation>
    <scope>NUCLEOTIDE SEQUENCE [LARGE SCALE GENOMIC DNA]</scope>
    <source>
        <strain evidence="2">cv. 10/8</strain>
        <tissue evidence="1">Leaf</tissue>
    </source>
</reference>
<comment type="caution">
    <text evidence="1">The sequence shown here is derived from an EMBL/GenBank/DDBJ whole genome shotgun (WGS) entry which is preliminary data.</text>
</comment>
<dbReference type="InterPro" id="IPR036965">
    <property type="entry name" value="Terpene_synth_N_sf"/>
</dbReference>
<dbReference type="AlphaFoldDB" id="A0A392NQ33"/>
<evidence type="ECO:0000313" key="2">
    <source>
        <dbReference type="Proteomes" id="UP000265520"/>
    </source>
</evidence>
<evidence type="ECO:0000313" key="1">
    <source>
        <dbReference type="EMBL" id="MCI00605.1"/>
    </source>
</evidence>
<dbReference type="GO" id="GO:0010333">
    <property type="term" value="F:terpene synthase activity"/>
    <property type="evidence" value="ECO:0007669"/>
    <property type="project" value="InterPro"/>
</dbReference>
<protein>
    <submittedName>
        <fullName evidence="1">Tricyclene synthase EBOS chloroplastic-like</fullName>
    </submittedName>
</protein>
<dbReference type="EMBL" id="LXQA010043711">
    <property type="protein sequence ID" value="MCI00605.1"/>
    <property type="molecule type" value="Genomic_DNA"/>
</dbReference>
<proteinExistence type="predicted"/>
<gene>
    <name evidence="1" type="ORF">A2U01_0021625</name>
</gene>
<dbReference type="SUPFAM" id="SSF48239">
    <property type="entry name" value="Terpenoid cyclases/Protein prenyltransferases"/>
    <property type="match status" value="1"/>
</dbReference>
<keyword evidence="2" id="KW-1185">Reference proteome</keyword>
<name>A0A392NQ33_9FABA</name>
<sequence length="73" mass="8722">DLRYVDRGRRLQEEVRSMIKDENVEILELIEIVKRLGLNYHFEEEIGEAINRLLREYGYDVSEGAYTCHSFTK</sequence>
<dbReference type="InterPro" id="IPR008930">
    <property type="entry name" value="Terpenoid_cyclase/PrenylTrfase"/>
</dbReference>
<dbReference type="Gene3D" id="1.50.10.130">
    <property type="entry name" value="Terpene synthase, N-terminal domain"/>
    <property type="match status" value="1"/>
</dbReference>
<feature type="non-terminal residue" evidence="1">
    <location>
        <position position="1"/>
    </location>
</feature>
<organism evidence="1 2">
    <name type="scientific">Trifolium medium</name>
    <dbReference type="NCBI Taxonomy" id="97028"/>
    <lineage>
        <taxon>Eukaryota</taxon>
        <taxon>Viridiplantae</taxon>
        <taxon>Streptophyta</taxon>
        <taxon>Embryophyta</taxon>
        <taxon>Tracheophyta</taxon>
        <taxon>Spermatophyta</taxon>
        <taxon>Magnoliopsida</taxon>
        <taxon>eudicotyledons</taxon>
        <taxon>Gunneridae</taxon>
        <taxon>Pentapetalae</taxon>
        <taxon>rosids</taxon>
        <taxon>fabids</taxon>
        <taxon>Fabales</taxon>
        <taxon>Fabaceae</taxon>
        <taxon>Papilionoideae</taxon>
        <taxon>50 kb inversion clade</taxon>
        <taxon>NPAAA clade</taxon>
        <taxon>Hologalegina</taxon>
        <taxon>IRL clade</taxon>
        <taxon>Trifolieae</taxon>
        <taxon>Trifolium</taxon>
    </lineage>
</organism>
<accession>A0A392NQ33</accession>
<dbReference type="Proteomes" id="UP000265520">
    <property type="component" value="Unassembled WGS sequence"/>
</dbReference>